<dbReference type="SUPFAM" id="SSF52540">
    <property type="entry name" value="P-loop containing nucleoside triphosphate hydrolases"/>
    <property type="match status" value="1"/>
</dbReference>
<evidence type="ECO:0000313" key="3">
    <source>
        <dbReference type="Proteomes" id="UP000199515"/>
    </source>
</evidence>
<dbReference type="InterPro" id="IPR027417">
    <property type="entry name" value="P-loop_NTPase"/>
</dbReference>
<gene>
    <name evidence="2" type="ORF">SAMN05421504_108264</name>
</gene>
<dbReference type="OrthoDB" id="7628974at2"/>
<dbReference type="SUPFAM" id="SSF47413">
    <property type="entry name" value="lambda repressor-like DNA-binding domains"/>
    <property type="match status" value="1"/>
</dbReference>
<sequence>MTATVFGDFLRFYRLRLALTQEELAERTGLSVRALSDMERGRARSPHRRTVDLLVTGLELAEPEAAEFAAQARVGRVAATAVEKPGRERALELSVARGLPPVLTELTGREDELRLLTGFAADAASSPGAQLVVIHGLPGVGKSALAVEAGNRLAERFADGCLFVDMRGMDPVPLTPEQAVHRLLRGFGVQDRSIPVDPDDRFALYRSLLLDREVLLILENVASEAQVRPLLTASPGTVVLVTSRKTLAGLSAHHRLELGLLGEDQAVRLLAVVAGAARVSAEPDAARRIARLCDGVPLALLIAGNRLASRPQWTIESLAAQLADERRRLTVLAAGDLQVRAAFEISYHQLSPEAARMFRLVALMPGPETTVEAAMVLAGEPAARVEAALEELVDASLLSDPGAAGRYTCHDLLRVFARERLELDEPPEAAEAAGERIRGWLVAVATKAGLFFDPDRAGTAAPIDGPDPVPDRAAAKRWLVAEQANWHGALSAAVERGEHRKVLDLATGMYWYSYLNGVGELWQGVFEAGVAAARALGDATATAEQLNCLAWVRYALCEQPREALEVNELAVRAAVEAGDLVSEAWSWYCRASIELRLGSPAEAIAIARRSVGLFESAGYQVGSHLAMSMLGVLLHAAGEFAEAVTVNQASLSYFRAAEGKLGEDELLGLGLVLIRCADTSAAVGDVPAALDLLDEAEELFAKYGVDAGLARVRFTRGKALIAAGDLAAAGAQLVSTLEQARWPEIRIEILVLLADLAGKTGEPARAREYRVRALAECARYDAPGVRVAASRLAAELGLVSVQTG</sequence>
<dbReference type="CDD" id="cd00093">
    <property type="entry name" value="HTH_XRE"/>
    <property type="match status" value="1"/>
</dbReference>
<dbReference type="GO" id="GO:0043531">
    <property type="term" value="F:ADP binding"/>
    <property type="evidence" value="ECO:0007669"/>
    <property type="project" value="InterPro"/>
</dbReference>
<dbReference type="SUPFAM" id="SSF48452">
    <property type="entry name" value="TPR-like"/>
    <property type="match status" value="1"/>
</dbReference>
<dbReference type="Gene3D" id="1.10.10.10">
    <property type="entry name" value="Winged helix-like DNA-binding domain superfamily/Winged helix DNA-binding domain"/>
    <property type="match status" value="1"/>
</dbReference>
<dbReference type="Proteomes" id="UP000199515">
    <property type="component" value="Unassembled WGS sequence"/>
</dbReference>
<feature type="domain" description="HTH cro/C1-type" evidence="1">
    <location>
        <begin position="10"/>
        <end position="65"/>
    </location>
</feature>
<dbReference type="Pfam" id="PF13560">
    <property type="entry name" value="HTH_31"/>
    <property type="match status" value="1"/>
</dbReference>
<accession>A0A1H3PKK1</accession>
<proteinExistence type="predicted"/>
<dbReference type="SMART" id="SM00530">
    <property type="entry name" value="HTH_XRE"/>
    <property type="match status" value="1"/>
</dbReference>
<dbReference type="Gene3D" id="3.40.50.300">
    <property type="entry name" value="P-loop containing nucleotide triphosphate hydrolases"/>
    <property type="match status" value="1"/>
</dbReference>
<dbReference type="STRING" id="589385.SAMN05421504_108264"/>
<dbReference type="InterPro" id="IPR003593">
    <property type="entry name" value="AAA+_ATPase"/>
</dbReference>
<dbReference type="AlphaFoldDB" id="A0A1H3PKK1"/>
<dbReference type="SMART" id="SM00382">
    <property type="entry name" value="AAA"/>
    <property type="match status" value="1"/>
</dbReference>
<dbReference type="Gene3D" id="1.10.260.40">
    <property type="entry name" value="lambda repressor-like DNA-binding domains"/>
    <property type="match status" value="1"/>
</dbReference>
<dbReference type="PANTHER" id="PTHR47691">
    <property type="entry name" value="REGULATOR-RELATED"/>
    <property type="match status" value="1"/>
</dbReference>
<dbReference type="InterPro" id="IPR010982">
    <property type="entry name" value="Lambda_DNA-bd_dom_sf"/>
</dbReference>
<dbReference type="InterPro" id="IPR036388">
    <property type="entry name" value="WH-like_DNA-bd_sf"/>
</dbReference>
<keyword evidence="3" id="KW-1185">Reference proteome</keyword>
<reference evidence="2 3" key="1">
    <citation type="submission" date="2016-10" db="EMBL/GenBank/DDBJ databases">
        <authorList>
            <person name="de Groot N.N."/>
        </authorList>
    </citation>
    <scope>NUCLEOTIDE SEQUENCE [LARGE SCALE GENOMIC DNA]</scope>
    <source>
        <strain evidence="2 3">CPCC 202699</strain>
    </source>
</reference>
<organism evidence="2 3">
    <name type="scientific">Amycolatopsis xylanica</name>
    <dbReference type="NCBI Taxonomy" id="589385"/>
    <lineage>
        <taxon>Bacteria</taxon>
        <taxon>Bacillati</taxon>
        <taxon>Actinomycetota</taxon>
        <taxon>Actinomycetes</taxon>
        <taxon>Pseudonocardiales</taxon>
        <taxon>Pseudonocardiaceae</taxon>
        <taxon>Amycolatopsis</taxon>
    </lineage>
</organism>
<dbReference type="InterPro" id="IPR011990">
    <property type="entry name" value="TPR-like_helical_dom_sf"/>
</dbReference>
<name>A0A1H3PKK1_9PSEU</name>
<dbReference type="Gene3D" id="1.25.40.10">
    <property type="entry name" value="Tetratricopeptide repeat domain"/>
    <property type="match status" value="1"/>
</dbReference>
<dbReference type="EMBL" id="FNON01000008">
    <property type="protein sequence ID" value="SDZ01570.1"/>
    <property type="molecule type" value="Genomic_DNA"/>
</dbReference>
<dbReference type="Pfam" id="PF00931">
    <property type="entry name" value="NB-ARC"/>
    <property type="match status" value="1"/>
</dbReference>
<evidence type="ECO:0000259" key="1">
    <source>
        <dbReference type="PROSITE" id="PS50943"/>
    </source>
</evidence>
<protein>
    <submittedName>
        <fullName evidence="2">Helix-turn-helix domain-containing protein</fullName>
    </submittedName>
</protein>
<dbReference type="PROSITE" id="PS50943">
    <property type="entry name" value="HTH_CROC1"/>
    <property type="match status" value="1"/>
</dbReference>
<dbReference type="PANTHER" id="PTHR47691:SF3">
    <property type="entry name" value="HTH-TYPE TRANSCRIPTIONAL REGULATOR RV0890C-RELATED"/>
    <property type="match status" value="1"/>
</dbReference>
<dbReference type="GO" id="GO:0003677">
    <property type="term" value="F:DNA binding"/>
    <property type="evidence" value="ECO:0007669"/>
    <property type="project" value="InterPro"/>
</dbReference>
<evidence type="ECO:0000313" key="2">
    <source>
        <dbReference type="EMBL" id="SDZ01570.1"/>
    </source>
</evidence>
<dbReference type="InterPro" id="IPR001387">
    <property type="entry name" value="Cro/C1-type_HTH"/>
</dbReference>
<dbReference type="RefSeq" id="WP_091295739.1">
    <property type="nucleotide sequence ID" value="NZ_FNON01000008.1"/>
</dbReference>
<dbReference type="InterPro" id="IPR002182">
    <property type="entry name" value="NB-ARC"/>
</dbReference>
<dbReference type="PRINTS" id="PR00364">
    <property type="entry name" value="DISEASERSIST"/>
</dbReference>